<feature type="chain" id="PRO_5016024793" evidence="1">
    <location>
        <begin position="26"/>
        <end position="249"/>
    </location>
</feature>
<name>A0A2W5H8D5_9HYPH</name>
<evidence type="ECO:0000313" key="2">
    <source>
        <dbReference type="EMBL" id="PZP54276.1"/>
    </source>
</evidence>
<gene>
    <name evidence="2" type="ORF">DI595_00775</name>
</gene>
<accession>A0A2W5H8D5</accession>
<dbReference type="Proteomes" id="UP000249769">
    <property type="component" value="Unassembled WGS sequence"/>
</dbReference>
<dbReference type="EMBL" id="QFOL01000002">
    <property type="protein sequence ID" value="PZP54276.1"/>
    <property type="molecule type" value="Genomic_DNA"/>
</dbReference>
<comment type="caution">
    <text evidence="2">The sequence shown here is derived from an EMBL/GenBank/DDBJ whole genome shotgun (WGS) entry which is preliminary data.</text>
</comment>
<protein>
    <submittedName>
        <fullName evidence="2">Tat pathway signal sequence</fullName>
    </submittedName>
</protein>
<feature type="signal peptide" evidence="1">
    <location>
        <begin position="1"/>
        <end position="25"/>
    </location>
</feature>
<reference evidence="2 3" key="1">
    <citation type="submission" date="2017-08" db="EMBL/GenBank/DDBJ databases">
        <title>Infants hospitalized years apart are colonized by the same room-sourced microbial strains.</title>
        <authorList>
            <person name="Brooks B."/>
            <person name="Olm M.R."/>
            <person name="Firek B.A."/>
            <person name="Baker R."/>
            <person name="Thomas B.C."/>
            <person name="Morowitz M.J."/>
            <person name="Banfield J.F."/>
        </authorList>
    </citation>
    <scope>NUCLEOTIDE SEQUENCE [LARGE SCALE GENOMIC DNA]</scope>
    <source>
        <strain evidence="2">S2_009_000_R2_73</strain>
    </source>
</reference>
<evidence type="ECO:0000256" key="1">
    <source>
        <dbReference type="SAM" id="SignalP"/>
    </source>
</evidence>
<evidence type="ECO:0000313" key="3">
    <source>
        <dbReference type="Proteomes" id="UP000249769"/>
    </source>
</evidence>
<organism evidence="2 3">
    <name type="scientific">Agrobacterium fabrum</name>
    <dbReference type="NCBI Taxonomy" id="1176649"/>
    <lineage>
        <taxon>Bacteria</taxon>
        <taxon>Pseudomonadati</taxon>
        <taxon>Pseudomonadota</taxon>
        <taxon>Alphaproteobacteria</taxon>
        <taxon>Hyphomicrobiales</taxon>
        <taxon>Rhizobiaceae</taxon>
        <taxon>Rhizobium/Agrobacterium group</taxon>
        <taxon>Agrobacterium</taxon>
        <taxon>Agrobacterium tumefaciens complex</taxon>
    </lineage>
</organism>
<keyword evidence="1" id="KW-0732">Signal</keyword>
<dbReference type="AlphaFoldDB" id="A0A2W5H8D5"/>
<sequence length="249" mass="27606">MKTRRDFLYFSGLMALSLTTRQASAAIGVTERVRTAESTIARRIATTKAVSAEFVLASLGADMGPVETRIAIFELVRRVPYKLTSWTGDPMSLFSLQRGDCRHKAAAANQLLRKSSFRSDQRIVTFDWADLPIPAEILALLTDTRSFHDTVYVDIDGRQTLFDATWDPALGLAGFPITDAWDGKTSTAAITAGKTQIVRQSEIPKGSNIYERYGVKWPNRERTLAFNRSFNAWSDKVRARGPGVKAAAQ</sequence>
<dbReference type="PROSITE" id="PS51318">
    <property type="entry name" value="TAT"/>
    <property type="match status" value="1"/>
</dbReference>
<proteinExistence type="predicted"/>
<dbReference type="InterPro" id="IPR006311">
    <property type="entry name" value="TAT_signal"/>
</dbReference>